<proteinExistence type="predicted"/>
<evidence type="ECO:0000256" key="1">
    <source>
        <dbReference type="ARBA" id="ARBA00022741"/>
    </source>
</evidence>
<comment type="caution">
    <text evidence="7">The sequence shown here is derived from an EMBL/GenBank/DDBJ whole genome shotgun (WGS) entry which is preliminary data.</text>
</comment>
<evidence type="ECO:0000313" key="7">
    <source>
        <dbReference type="EMBL" id="GGE89667.1"/>
    </source>
</evidence>
<dbReference type="SUPFAM" id="SSF52540">
    <property type="entry name" value="P-loop containing nucleoside triphosphate hydrolases"/>
    <property type="match status" value="1"/>
</dbReference>
<dbReference type="Gene3D" id="3.40.50.300">
    <property type="entry name" value="P-loop containing nucleotide triphosphate hydrolases"/>
    <property type="match status" value="2"/>
</dbReference>
<protein>
    <recommendedName>
        <fullName evidence="5">DNA 3'-5' helicase II</fullName>
    </recommendedName>
</protein>
<dbReference type="RefSeq" id="WP_100144464.1">
    <property type="nucleotide sequence ID" value="NZ_BMKO01000010.1"/>
</dbReference>
<evidence type="ECO:0000256" key="5">
    <source>
        <dbReference type="ARBA" id="ARBA00034923"/>
    </source>
</evidence>
<dbReference type="EMBL" id="BMKO01000010">
    <property type="protein sequence ID" value="GGE89667.1"/>
    <property type="molecule type" value="Genomic_DNA"/>
</dbReference>
<evidence type="ECO:0000256" key="3">
    <source>
        <dbReference type="ARBA" id="ARBA00022806"/>
    </source>
</evidence>
<dbReference type="InterPro" id="IPR000212">
    <property type="entry name" value="DNA_helicase_UvrD/REP"/>
</dbReference>
<evidence type="ECO:0000256" key="4">
    <source>
        <dbReference type="ARBA" id="ARBA00022840"/>
    </source>
</evidence>
<evidence type="ECO:0000313" key="8">
    <source>
        <dbReference type="Proteomes" id="UP000606498"/>
    </source>
</evidence>
<reference evidence="8" key="1">
    <citation type="journal article" date="2019" name="Int. J. Syst. Evol. Microbiol.">
        <title>The Global Catalogue of Microorganisms (GCM) 10K type strain sequencing project: providing services to taxonomists for standard genome sequencing and annotation.</title>
        <authorList>
            <consortium name="The Broad Institute Genomics Platform"/>
            <consortium name="The Broad Institute Genome Sequencing Center for Infectious Disease"/>
            <person name="Wu L."/>
            <person name="Ma J."/>
        </authorList>
    </citation>
    <scope>NUCLEOTIDE SEQUENCE [LARGE SCALE GENOMIC DNA]</scope>
    <source>
        <strain evidence="8">CGMCC 1.16033</strain>
    </source>
</reference>
<dbReference type="PANTHER" id="PTHR11070">
    <property type="entry name" value="UVRD / RECB / PCRA DNA HELICASE FAMILY MEMBER"/>
    <property type="match status" value="1"/>
</dbReference>
<keyword evidence="4" id="KW-0067">ATP-binding</keyword>
<keyword evidence="1" id="KW-0547">Nucleotide-binding</keyword>
<evidence type="ECO:0000259" key="6">
    <source>
        <dbReference type="Pfam" id="PF13361"/>
    </source>
</evidence>
<evidence type="ECO:0000256" key="2">
    <source>
        <dbReference type="ARBA" id="ARBA00022801"/>
    </source>
</evidence>
<keyword evidence="2" id="KW-0378">Hydrolase</keyword>
<keyword evidence="8" id="KW-1185">Reference proteome</keyword>
<dbReference type="Proteomes" id="UP000606498">
    <property type="component" value="Unassembled WGS sequence"/>
</dbReference>
<organism evidence="7 8">
    <name type="scientific">Shewanella carassii</name>
    <dbReference type="NCBI Taxonomy" id="1987584"/>
    <lineage>
        <taxon>Bacteria</taxon>
        <taxon>Pseudomonadati</taxon>
        <taxon>Pseudomonadota</taxon>
        <taxon>Gammaproteobacteria</taxon>
        <taxon>Alteromonadales</taxon>
        <taxon>Shewanellaceae</taxon>
        <taxon>Shewanella</taxon>
    </lineage>
</organism>
<dbReference type="InterPro" id="IPR027417">
    <property type="entry name" value="P-loop_NTPase"/>
</dbReference>
<gene>
    <name evidence="7" type="ORF">GCM10011520_32630</name>
</gene>
<sequence length="585" mass="66695">MTVLSPAAQASAETLESLRGCIDQGQCFRLEAGAGAGKTYSLIESLKYLISLRTNEFIVSGKQVACITYTNVAKDEIKARTDNNPVIFADTIHAFSWSILQNYQEQLRQLIPTLGAKWQEKIAESAGISHQTVKYDLGFASIKEHEISLHHDDVVALMARMLAFPKFQKLLKSKFPIIFIDEYQDTDSALAESIVQNLIDNESGVVVGLFGDHWQKIYGSTACGLISSPAGKIIEIGKRANFRSDKNIVECLNRMRPKLPQAESDPSSVGIIKVYHSNDWQGHRQTGTHWKDDLPEEETRRFIQQTKSLMVEHGWDMSLSKTKILFLTNNLIATEQKFKNLADCFKYPEDYLKKNDKYIEFFVDTVELTALAYQRRKYGDLLQIKKKNRSYLTSQADKTAWNENLARLMQLRNTATIGDVLDLLITTSMPRVPTKVVDSEVRYQTLSARDQDSLEPDELSFVENIRRLRAVRYSEVTSLAEYINDKTPFSTKHGVKGAQFDNVLVVCGRGWNHYNWNQMLEWMEDGVPRGKDATFERNRNLFYVSCSRAKHNLTLLFTQRLSDKSIATLGRIFGHENIKGWPFKV</sequence>
<dbReference type="InterPro" id="IPR014017">
    <property type="entry name" value="DNA_helicase_UvrD-like_C"/>
</dbReference>
<dbReference type="Pfam" id="PF13361">
    <property type="entry name" value="UvrD_C"/>
    <property type="match status" value="1"/>
</dbReference>
<accession>A0ABQ1TA25</accession>
<dbReference type="Pfam" id="PF13245">
    <property type="entry name" value="AAA_19"/>
    <property type="match status" value="1"/>
</dbReference>
<keyword evidence="3 7" id="KW-0347">Helicase</keyword>
<dbReference type="PANTHER" id="PTHR11070:SF2">
    <property type="entry name" value="ATP-DEPENDENT DNA HELICASE SRS2"/>
    <property type="match status" value="1"/>
</dbReference>
<name>A0ABQ1TA25_9GAMM</name>
<dbReference type="GO" id="GO:0004386">
    <property type="term" value="F:helicase activity"/>
    <property type="evidence" value="ECO:0007669"/>
    <property type="project" value="UniProtKB-KW"/>
</dbReference>
<feature type="domain" description="UvrD-like helicase C-terminal" evidence="6">
    <location>
        <begin position="462"/>
        <end position="559"/>
    </location>
</feature>